<keyword evidence="6 10" id="KW-1133">Transmembrane helix</keyword>
<comment type="similarity">
    <text evidence="10">Belongs to the insect chemoreceptor superfamily. Heteromeric odorant receptor channel (TC 1.A.69) family.</text>
</comment>
<evidence type="ECO:0000313" key="11">
    <source>
        <dbReference type="Proteomes" id="UP000504615"/>
    </source>
</evidence>
<dbReference type="InterPro" id="IPR004117">
    <property type="entry name" value="7tm6_olfct_rcpt"/>
</dbReference>
<keyword evidence="2" id="KW-1003">Cell membrane</keyword>
<keyword evidence="4 10" id="KW-0812">Transmembrane</keyword>
<dbReference type="AlphaFoldDB" id="A0A6I9VQG3"/>
<proteinExistence type="inferred from homology"/>
<organism evidence="11 12">
    <name type="scientific">Pogonomyrmex barbatus</name>
    <name type="common">red harvester ant</name>
    <dbReference type="NCBI Taxonomy" id="144034"/>
    <lineage>
        <taxon>Eukaryota</taxon>
        <taxon>Metazoa</taxon>
        <taxon>Ecdysozoa</taxon>
        <taxon>Arthropoda</taxon>
        <taxon>Hexapoda</taxon>
        <taxon>Insecta</taxon>
        <taxon>Pterygota</taxon>
        <taxon>Neoptera</taxon>
        <taxon>Endopterygota</taxon>
        <taxon>Hymenoptera</taxon>
        <taxon>Apocrita</taxon>
        <taxon>Aculeata</taxon>
        <taxon>Formicoidea</taxon>
        <taxon>Formicidae</taxon>
        <taxon>Myrmicinae</taxon>
        <taxon>Pogonomyrmex</taxon>
    </lineage>
</organism>
<dbReference type="GO" id="GO:0004984">
    <property type="term" value="F:olfactory receptor activity"/>
    <property type="evidence" value="ECO:0007669"/>
    <property type="project" value="InterPro"/>
</dbReference>
<keyword evidence="11" id="KW-1185">Reference proteome</keyword>
<dbReference type="RefSeq" id="XP_011631006.1">
    <property type="nucleotide sequence ID" value="XM_011632704.2"/>
</dbReference>
<feature type="transmembrane region" description="Helical" evidence="10">
    <location>
        <begin position="296"/>
        <end position="316"/>
    </location>
</feature>
<keyword evidence="8 10" id="KW-0675">Receptor</keyword>
<dbReference type="Pfam" id="PF02949">
    <property type="entry name" value="7tm_6"/>
    <property type="match status" value="1"/>
</dbReference>
<evidence type="ECO:0000256" key="1">
    <source>
        <dbReference type="ARBA" id="ARBA00004651"/>
    </source>
</evidence>
<evidence type="ECO:0000256" key="4">
    <source>
        <dbReference type="ARBA" id="ARBA00022692"/>
    </source>
</evidence>
<evidence type="ECO:0000256" key="10">
    <source>
        <dbReference type="RuleBase" id="RU351113"/>
    </source>
</evidence>
<gene>
    <name evidence="12" type="primary">LOC105423058</name>
</gene>
<dbReference type="PANTHER" id="PTHR21137:SF35">
    <property type="entry name" value="ODORANT RECEPTOR 19A-RELATED"/>
    <property type="match status" value="1"/>
</dbReference>
<feature type="transmembrane region" description="Helical" evidence="10">
    <location>
        <begin position="37"/>
        <end position="58"/>
    </location>
</feature>
<protein>
    <recommendedName>
        <fullName evidence="10">Odorant receptor</fullName>
    </recommendedName>
</protein>
<evidence type="ECO:0000256" key="2">
    <source>
        <dbReference type="ARBA" id="ARBA00022475"/>
    </source>
</evidence>
<dbReference type="PANTHER" id="PTHR21137">
    <property type="entry name" value="ODORANT RECEPTOR"/>
    <property type="match status" value="1"/>
</dbReference>
<dbReference type="Proteomes" id="UP000504615">
    <property type="component" value="Unplaced"/>
</dbReference>
<feature type="transmembrane region" description="Helical" evidence="10">
    <location>
        <begin position="70"/>
        <end position="92"/>
    </location>
</feature>
<keyword evidence="7 10" id="KW-0472">Membrane</keyword>
<evidence type="ECO:0000313" key="12">
    <source>
        <dbReference type="RefSeq" id="XP_011631006.1"/>
    </source>
</evidence>
<evidence type="ECO:0000256" key="9">
    <source>
        <dbReference type="ARBA" id="ARBA00023224"/>
    </source>
</evidence>
<sequence>MEENASKLHRRMIPTSTVSRPVKIGLRLTGIWPNSPIFFRLLWTSVMGTGLIFQYHYLLMHFSTKELPNLIDGLSTTLPYSLLFFKLIVLWVNNRIFNDILTAMSNDWREYSSMYAMIDKAVLAHRCSKLIIGVYSTAVMLYSTASVNFRKQTDDDCPELLIKMELPFVFCESPIYGIVVSVQFVHLMAVASTIGMLDALMVTLMLHIGGQIDLMQQQVGEISPKKYDEYLSTNIVRSLINKHQKIIDFSENIESLFSHIALMQLFSNTMIICCIGFLIVTSLGTDEGIRMLVKTVFFYIAITLEAFIFCFAGEYLSNKSKMIGDAVYESVWYTLKPRDCRILLFVIVRSQRRLTITAGKFMDLSLEGFTNILKASASYVSVLYAMY</sequence>
<evidence type="ECO:0000256" key="5">
    <source>
        <dbReference type="ARBA" id="ARBA00022725"/>
    </source>
</evidence>
<evidence type="ECO:0000256" key="6">
    <source>
        <dbReference type="ARBA" id="ARBA00022989"/>
    </source>
</evidence>
<dbReference type="GeneID" id="105423058"/>
<dbReference type="KEGG" id="pbar:105423058"/>
<feature type="transmembrane region" description="Helical" evidence="10">
    <location>
        <begin position="175"/>
        <end position="197"/>
    </location>
</feature>
<comment type="caution">
    <text evidence="10">Lacks conserved residue(s) required for the propagation of feature annotation.</text>
</comment>
<keyword evidence="5 10" id="KW-0552">Olfaction</keyword>
<keyword evidence="3 10" id="KW-0716">Sensory transduction</keyword>
<keyword evidence="9 10" id="KW-0807">Transducer</keyword>
<dbReference type="OrthoDB" id="6765072at2759"/>
<evidence type="ECO:0000256" key="8">
    <source>
        <dbReference type="ARBA" id="ARBA00023170"/>
    </source>
</evidence>
<reference evidence="12" key="1">
    <citation type="submission" date="2025-08" db="UniProtKB">
        <authorList>
            <consortium name="RefSeq"/>
        </authorList>
    </citation>
    <scope>IDENTIFICATION</scope>
</reference>
<comment type="subcellular location">
    <subcellularLocation>
        <location evidence="1 10">Cell membrane</location>
        <topology evidence="1 10">Multi-pass membrane protein</topology>
    </subcellularLocation>
</comment>
<accession>A0A6I9VQG3</accession>
<feature type="transmembrane region" description="Helical" evidence="10">
    <location>
        <begin position="265"/>
        <end position="284"/>
    </location>
</feature>
<dbReference type="GO" id="GO:0007165">
    <property type="term" value="P:signal transduction"/>
    <property type="evidence" value="ECO:0007669"/>
    <property type="project" value="UniProtKB-KW"/>
</dbReference>
<evidence type="ECO:0000256" key="7">
    <source>
        <dbReference type="ARBA" id="ARBA00023136"/>
    </source>
</evidence>
<dbReference type="GO" id="GO:0005886">
    <property type="term" value="C:plasma membrane"/>
    <property type="evidence" value="ECO:0007669"/>
    <property type="project" value="UniProtKB-SubCell"/>
</dbReference>
<name>A0A6I9VQG3_9HYME</name>
<dbReference type="GO" id="GO:0005549">
    <property type="term" value="F:odorant binding"/>
    <property type="evidence" value="ECO:0007669"/>
    <property type="project" value="InterPro"/>
</dbReference>
<evidence type="ECO:0000256" key="3">
    <source>
        <dbReference type="ARBA" id="ARBA00022606"/>
    </source>
</evidence>